<dbReference type="EC" id="2.6.1.-" evidence="3"/>
<dbReference type="PANTHER" id="PTHR30244">
    <property type="entry name" value="TRANSAMINASE"/>
    <property type="match status" value="1"/>
</dbReference>
<evidence type="ECO:0000313" key="3">
    <source>
        <dbReference type="EMBL" id="MDN0075832.1"/>
    </source>
</evidence>
<keyword evidence="4" id="KW-1185">Reference proteome</keyword>
<evidence type="ECO:0000256" key="2">
    <source>
        <dbReference type="RuleBase" id="RU004508"/>
    </source>
</evidence>
<organism evidence="3 4">
    <name type="scientific">Crenobacter oryzisoli</name>
    <dbReference type="NCBI Taxonomy" id="3056844"/>
    <lineage>
        <taxon>Bacteria</taxon>
        <taxon>Pseudomonadati</taxon>
        <taxon>Pseudomonadota</taxon>
        <taxon>Betaproteobacteria</taxon>
        <taxon>Neisseriales</taxon>
        <taxon>Neisseriaceae</taxon>
        <taxon>Crenobacter</taxon>
    </lineage>
</organism>
<dbReference type="PIRSF" id="PIRSF000390">
    <property type="entry name" value="PLP_StrS"/>
    <property type="match status" value="1"/>
</dbReference>
<comment type="similarity">
    <text evidence="1 2">Belongs to the DegT/DnrJ/EryC1 family.</text>
</comment>
<sequence length="423" mass="46411">MQRLAINGGESVREKPFPTYNTLGEEERAAVNKVLDAGILSQFLGTWSDDFYGGPHVQRLERAWEDFFSVKHAVSVNSATSGLYAAVGAAGVGPGDEVIVSPYTMSASATAPLVYGAVPVFADIDRESYCITAETIAKKITTRTKAIIVVDIFGRPAEFEKIISLANAHGLVVIEDCAQAPGARYEDRLAGTLGHIGVFSLNYHKTIHCGEGGVVVTDSSEFAERLQLIRNHAEAVVAKKGVRNLVNMVGFNYRMTEIEAAIAYEQLKKLPELVKRRQENAEYLGRALKGVSEIEVPLLPEGMLHGWYVYPFKFFSDRAGVSRAEFAKALRAEGVPVGEGYVEPLYLQPLYQQKVAFGKSGFPFEWDGYDGVVDYSKGLCPVAEEMHFERLLVGDWVHAAMTFEDLDDIAIAVKKVVAAYRAV</sequence>
<comment type="caution">
    <text evidence="3">The sequence shown here is derived from an EMBL/GenBank/DDBJ whole genome shotgun (WGS) entry which is preliminary data.</text>
</comment>
<dbReference type="SUPFAM" id="SSF53383">
    <property type="entry name" value="PLP-dependent transferases"/>
    <property type="match status" value="1"/>
</dbReference>
<keyword evidence="2" id="KW-0663">Pyridoxal phosphate</keyword>
<dbReference type="Gene3D" id="3.90.1150.10">
    <property type="entry name" value="Aspartate Aminotransferase, domain 1"/>
    <property type="match status" value="1"/>
</dbReference>
<accession>A0ABT7XPV9</accession>
<name>A0ABT7XPV9_9NEIS</name>
<proteinExistence type="inferred from homology"/>
<dbReference type="RefSeq" id="WP_289830474.1">
    <property type="nucleotide sequence ID" value="NZ_JAUEDK010000022.1"/>
</dbReference>
<dbReference type="InterPro" id="IPR015422">
    <property type="entry name" value="PyrdxlP-dep_Trfase_small"/>
</dbReference>
<dbReference type="CDD" id="cd00616">
    <property type="entry name" value="AHBA_syn"/>
    <property type="match status" value="1"/>
</dbReference>
<keyword evidence="3" id="KW-0808">Transferase</keyword>
<evidence type="ECO:0000313" key="4">
    <source>
        <dbReference type="Proteomes" id="UP001168540"/>
    </source>
</evidence>
<dbReference type="EMBL" id="JAUEDK010000022">
    <property type="protein sequence ID" value="MDN0075832.1"/>
    <property type="molecule type" value="Genomic_DNA"/>
</dbReference>
<dbReference type="InterPro" id="IPR015424">
    <property type="entry name" value="PyrdxlP-dep_Trfase"/>
</dbReference>
<evidence type="ECO:0000256" key="1">
    <source>
        <dbReference type="ARBA" id="ARBA00037999"/>
    </source>
</evidence>
<dbReference type="GO" id="GO:0008483">
    <property type="term" value="F:transaminase activity"/>
    <property type="evidence" value="ECO:0007669"/>
    <property type="project" value="UniProtKB-KW"/>
</dbReference>
<keyword evidence="3" id="KW-0032">Aminotransferase</keyword>
<dbReference type="Proteomes" id="UP001168540">
    <property type="component" value="Unassembled WGS sequence"/>
</dbReference>
<dbReference type="InterPro" id="IPR015421">
    <property type="entry name" value="PyrdxlP-dep_Trfase_major"/>
</dbReference>
<reference evidence="3" key="1">
    <citation type="submission" date="2023-06" db="EMBL/GenBank/DDBJ databases">
        <authorList>
            <person name="Zhang S."/>
        </authorList>
    </citation>
    <scope>NUCLEOTIDE SEQUENCE</scope>
    <source>
        <strain evidence="3">SG2303</strain>
    </source>
</reference>
<protein>
    <submittedName>
        <fullName evidence="3">DegT/DnrJ/EryC1/StrS family aminotransferase</fullName>
        <ecNumber evidence="3">2.6.1.-</ecNumber>
    </submittedName>
</protein>
<dbReference type="Gene3D" id="3.40.640.10">
    <property type="entry name" value="Type I PLP-dependent aspartate aminotransferase-like (Major domain)"/>
    <property type="match status" value="1"/>
</dbReference>
<gene>
    <name evidence="3" type="ORF">QU481_13140</name>
</gene>
<dbReference type="PANTHER" id="PTHR30244:SF34">
    <property type="entry name" value="DTDP-4-AMINO-4,6-DIDEOXYGALACTOSE TRANSAMINASE"/>
    <property type="match status" value="1"/>
</dbReference>
<dbReference type="InterPro" id="IPR000653">
    <property type="entry name" value="DegT/StrS_aminotransferase"/>
</dbReference>
<dbReference type="Pfam" id="PF01041">
    <property type="entry name" value="DegT_DnrJ_EryC1"/>
    <property type="match status" value="1"/>
</dbReference>